<keyword evidence="3" id="KW-1185">Reference proteome</keyword>
<feature type="domain" description="4Fe-4S ferredoxin-type" evidence="1">
    <location>
        <begin position="802"/>
        <end position="833"/>
    </location>
</feature>
<sequence>MSPLIPAHAAARARRTLGDAKGPRFWRALEALADDPEFKRELIDALPQWSSIASMDRRRFLQLLGASIAFGGLAACSGPPPEQIVPWVTQPPGVTPDVPQFFATTLAYAGDVLGVLVESRMGRPTKIEGNPLHPASLGATGPLPQAAVLEVWDPDRSQAPRYRGKAVAWDAFAADAAAWRETFTNDGSGLHVLSASIVSPTLLAQRDRWLARFPGSQWYEHEPIAQDNAGHGAMLAFGQPVAARYHFDQADVILSLEADFLASMPGRVAHARAFVDRRKPSQTAPGMNRLYAVEATPSLTGAMADHRWIVPSSDIAALALELANALDIPATPVGAVDGVSSKRFNTLLFDLVSHRGRCLVLAGESQPPQVHALVHLINEKLDNVGHTVEYVELPDAVNRRHSLHELCAAIQAGRVQRLVVLDSNVAYDAPSDLDLPALLGRVPHVVHWGLYQDETAQLAEWHLPASHALEQWSDAQTSTGEASIVQPLIDPLYQGRSVHELLALMMGEAVQTGLAIVQAFWRTQHLPGAWQDHVRSGLIAGTAYRAANVQARGDALTGWAPSRPPQDALELVFRPDPGVWDGSYANNGWLQELPKPLTQLTWSNAALISAQLAREQGLANGEVVTLECAGRRVDAPVWIMPGQAARCVTVHLGYGRKRAGRVGDDLGFNAYALRGSAQLWIAQGLTLRKTGHSVELASTQDHFAMEGHEPIRSVTLAELGADPQAAEQGDTTPPTLYPAQPQGEYAWGMAIDLNACIGCKGCTIACQAENNIPVVGAEQVRREREMHWIRVDRYYAGSVENPSMHHQPVPCMHCEHAPCELVCPVGATVHDQEGLNVQVYNRCVGTRFCSNNCPYKVRRFNFLQFSDLTSETLKAQRNPEVTVRNRGVMEKCTYCIQRIETAHIDADREQRAIADGEIVTACQAACPTQAITFGNIRDPASAVSKSKASPRNYQLLEELNTRPRTSYLAQVRNPHPDLKDEA</sequence>
<dbReference type="InterPro" id="IPR030948">
    <property type="entry name" value="TAT_var_transloc_signal_dom"/>
</dbReference>
<feature type="domain" description="4Fe-4S ferredoxin-type" evidence="1">
    <location>
        <begin position="747"/>
        <end position="777"/>
    </location>
</feature>
<dbReference type="RefSeq" id="WP_404548695.1">
    <property type="nucleotide sequence ID" value="NZ_JADIKJ010000018.1"/>
</dbReference>
<dbReference type="Gene3D" id="3.40.50.740">
    <property type="match status" value="1"/>
</dbReference>
<dbReference type="PROSITE" id="PS51379">
    <property type="entry name" value="4FE4S_FER_2"/>
    <property type="match status" value="2"/>
</dbReference>
<dbReference type="SUPFAM" id="SSF50692">
    <property type="entry name" value="ADC-like"/>
    <property type="match status" value="1"/>
</dbReference>
<evidence type="ECO:0000313" key="3">
    <source>
        <dbReference type="Proteomes" id="UP001620461"/>
    </source>
</evidence>
<accession>A0ABW8JL44</accession>
<dbReference type="EMBL" id="JADIKJ010000018">
    <property type="protein sequence ID" value="MFK2901833.1"/>
    <property type="molecule type" value="Genomic_DNA"/>
</dbReference>
<dbReference type="CDD" id="cd10551">
    <property type="entry name" value="PsrB"/>
    <property type="match status" value="1"/>
</dbReference>
<comment type="caution">
    <text evidence="2">The sequence shown here is derived from an EMBL/GenBank/DDBJ whole genome shotgun (WGS) entry which is preliminary data.</text>
</comment>
<dbReference type="SUPFAM" id="SSF54862">
    <property type="entry name" value="4Fe-4S ferredoxins"/>
    <property type="match status" value="1"/>
</dbReference>
<protein>
    <submittedName>
        <fullName evidence="2">TAT-variant-translocated molybdopterin oxidoreductase</fullName>
    </submittedName>
</protein>
<dbReference type="Gene3D" id="3.30.70.20">
    <property type="match status" value="2"/>
</dbReference>
<dbReference type="InterPro" id="IPR017896">
    <property type="entry name" value="4Fe4S_Fe-S-bd"/>
</dbReference>
<evidence type="ECO:0000313" key="2">
    <source>
        <dbReference type="EMBL" id="MFK2901833.1"/>
    </source>
</evidence>
<proteinExistence type="predicted"/>
<dbReference type="Gene3D" id="2.40.40.20">
    <property type="match status" value="1"/>
</dbReference>
<gene>
    <name evidence="2" type="ORF">ISP15_15955</name>
</gene>
<dbReference type="Proteomes" id="UP001620461">
    <property type="component" value="Unassembled WGS sequence"/>
</dbReference>
<dbReference type="InterPro" id="IPR009010">
    <property type="entry name" value="Asp_de-COase-like_dom_sf"/>
</dbReference>
<dbReference type="SUPFAM" id="SSF53706">
    <property type="entry name" value="Formate dehydrogenase/DMSO reductase, domains 1-3"/>
    <property type="match status" value="1"/>
</dbReference>
<evidence type="ECO:0000259" key="1">
    <source>
        <dbReference type="PROSITE" id="PS51379"/>
    </source>
</evidence>
<reference evidence="2 3" key="1">
    <citation type="submission" date="2020-10" db="EMBL/GenBank/DDBJ databases">
        <title>Phylogeny of dyella-like bacteria.</title>
        <authorList>
            <person name="Fu J."/>
        </authorList>
    </citation>
    <scope>NUCLEOTIDE SEQUENCE [LARGE SCALE GENOMIC DNA]</scope>
    <source>
        <strain evidence="2 3">JP1</strain>
    </source>
</reference>
<dbReference type="Pfam" id="PF13247">
    <property type="entry name" value="Fer4_11"/>
    <property type="match status" value="1"/>
</dbReference>
<dbReference type="PANTHER" id="PTHR42783">
    <property type="entry name" value="GLUTAMATE SYNTHASE [NADPH] SMALL CHAIN"/>
    <property type="match status" value="1"/>
</dbReference>
<name>A0ABW8JL44_9GAMM</name>
<dbReference type="NCBIfam" id="TIGR04519">
    <property type="entry name" value="MoCo_extend_TAT"/>
    <property type="match status" value="1"/>
</dbReference>
<dbReference type="CDD" id="cd02784">
    <property type="entry name" value="MopB_CT_PHLH"/>
    <property type="match status" value="1"/>
</dbReference>
<dbReference type="PANTHER" id="PTHR42783:SF3">
    <property type="entry name" value="GLUTAMATE SYNTHASE [NADPH] SMALL CHAIN-RELATED"/>
    <property type="match status" value="1"/>
</dbReference>
<organism evidence="2 3">
    <name type="scientific">Dyella jejuensis</name>
    <dbReference type="NCBI Taxonomy" id="1432009"/>
    <lineage>
        <taxon>Bacteria</taxon>
        <taxon>Pseudomonadati</taxon>
        <taxon>Pseudomonadota</taxon>
        <taxon>Gammaproteobacteria</taxon>
        <taxon>Lysobacterales</taxon>
        <taxon>Rhodanobacteraceae</taxon>
        <taxon>Dyella</taxon>
    </lineage>
</organism>